<dbReference type="RefSeq" id="WP_377716174.1">
    <property type="nucleotide sequence ID" value="NZ_JBHTJM010000009.1"/>
</dbReference>
<evidence type="ECO:0000256" key="1">
    <source>
        <dbReference type="SAM" id="SignalP"/>
    </source>
</evidence>
<protein>
    <submittedName>
        <fullName evidence="2">Uncharacterized protein</fullName>
    </submittedName>
</protein>
<feature type="chain" id="PRO_5045103792" evidence="1">
    <location>
        <begin position="18"/>
        <end position="164"/>
    </location>
</feature>
<gene>
    <name evidence="2" type="ORF">ACFQ1O_11520</name>
</gene>
<feature type="signal peptide" evidence="1">
    <location>
        <begin position="1"/>
        <end position="17"/>
    </location>
</feature>
<keyword evidence="3" id="KW-1185">Reference proteome</keyword>
<keyword evidence="1" id="KW-0732">Signal</keyword>
<dbReference type="Proteomes" id="UP001596997">
    <property type="component" value="Unassembled WGS sequence"/>
</dbReference>
<evidence type="ECO:0000313" key="3">
    <source>
        <dbReference type="Proteomes" id="UP001596997"/>
    </source>
</evidence>
<dbReference type="EMBL" id="JBHTJM010000009">
    <property type="protein sequence ID" value="MFD0964634.1"/>
    <property type="molecule type" value="Genomic_DNA"/>
</dbReference>
<proteinExistence type="predicted"/>
<organism evidence="2 3">
    <name type="scientific">Pseudofulvibacter geojedonensis</name>
    <dbReference type="NCBI Taxonomy" id="1123758"/>
    <lineage>
        <taxon>Bacteria</taxon>
        <taxon>Pseudomonadati</taxon>
        <taxon>Bacteroidota</taxon>
        <taxon>Flavobacteriia</taxon>
        <taxon>Flavobacteriales</taxon>
        <taxon>Flavobacteriaceae</taxon>
        <taxon>Pseudofulvibacter</taxon>
    </lineage>
</organism>
<name>A0ABW3I426_9FLAO</name>
<reference evidence="3" key="1">
    <citation type="journal article" date="2019" name="Int. J. Syst. Evol. Microbiol.">
        <title>The Global Catalogue of Microorganisms (GCM) 10K type strain sequencing project: providing services to taxonomists for standard genome sequencing and annotation.</title>
        <authorList>
            <consortium name="The Broad Institute Genomics Platform"/>
            <consortium name="The Broad Institute Genome Sequencing Center for Infectious Disease"/>
            <person name="Wu L."/>
            <person name="Ma J."/>
        </authorList>
    </citation>
    <scope>NUCLEOTIDE SEQUENCE [LARGE SCALE GENOMIC DNA]</scope>
    <source>
        <strain evidence="3">CCUG 62114</strain>
    </source>
</reference>
<comment type="caution">
    <text evidence="2">The sequence shown here is derived from an EMBL/GenBank/DDBJ whole genome shotgun (WGS) entry which is preliminary data.</text>
</comment>
<accession>A0ABW3I426</accession>
<evidence type="ECO:0000313" key="2">
    <source>
        <dbReference type="EMBL" id="MFD0964634.1"/>
    </source>
</evidence>
<sequence length="164" mass="19337">MKNLFYILCFLSFFANAQENVLEKTFSNLINKTWFAEGNWGDGSKFKQQVTFSYSLDKTIILANAKGYTNKEQTKYGNRTHGIRKFNSETNTIEFWEFDVFGGLTKGNVFLENKNIVYQYLYGKSIVTDMWEYVNDNTYNFIVGNYVNGKWNQKYLETKFNLVR</sequence>